<sequence>MLAATNKTDLLAVTEKEFAKLVPLLDDLGADLIPHSFDDGWSIKDVIALRTIAPLRNLSGRLRVWAG</sequence>
<dbReference type="RefSeq" id="WP_073252274.1">
    <property type="nucleotide sequence ID" value="NZ_FQZQ01000010.1"/>
</dbReference>
<proteinExistence type="predicted"/>
<dbReference type="OrthoDB" id="5347938at2"/>
<keyword evidence="2" id="KW-1185">Reference proteome</keyword>
<accession>A0A1M6KFF0</accession>
<name>A0A1M6KFF0_9RHOB</name>
<dbReference type="Proteomes" id="UP000183982">
    <property type="component" value="Unassembled WGS sequence"/>
</dbReference>
<reference evidence="2" key="1">
    <citation type="submission" date="2016-11" db="EMBL/GenBank/DDBJ databases">
        <authorList>
            <person name="Varghese N."/>
            <person name="Submissions S."/>
        </authorList>
    </citation>
    <scope>NUCLEOTIDE SEQUENCE [LARGE SCALE GENOMIC DNA]</scope>
    <source>
        <strain evidence="2">DSM 100564</strain>
    </source>
</reference>
<gene>
    <name evidence="1" type="ORF">SAMN05444000_11086</name>
</gene>
<dbReference type="InterPro" id="IPR034660">
    <property type="entry name" value="DinB/YfiT-like"/>
</dbReference>
<dbReference type="STRING" id="1470563.SAMN05444000_11086"/>
<dbReference type="AlphaFoldDB" id="A0A1M6KFF0"/>
<dbReference type="Gene3D" id="1.20.120.450">
    <property type="entry name" value="dinb family like domain"/>
    <property type="match status" value="1"/>
</dbReference>
<evidence type="ECO:0000313" key="1">
    <source>
        <dbReference type="EMBL" id="SHJ57620.1"/>
    </source>
</evidence>
<organism evidence="1 2">
    <name type="scientific">Shimia gijangensis</name>
    <dbReference type="NCBI Taxonomy" id="1470563"/>
    <lineage>
        <taxon>Bacteria</taxon>
        <taxon>Pseudomonadati</taxon>
        <taxon>Pseudomonadota</taxon>
        <taxon>Alphaproteobacteria</taxon>
        <taxon>Rhodobacterales</taxon>
        <taxon>Roseobacteraceae</taxon>
    </lineage>
</organism>
<protein>
    <submittedName>
        <fullName evidence="1">Uncharacterized protein</fullName>
    </submittedName>
</protein>
<evidence type="ECO:0000313" key="2">
    <source>
        <dbReference type="Proteomes" id="UP000183982"/>
    </source>
</evidence>
<dbReference type="EMBL" id="FQZQ01000010">
    <property type="protein sequence ID" value="SHJ57620.1"/>
    <property type="molecule type" value="Genomic_DNA"/>
</dbReference>